<name>A0ABR5A1B5_9BACL</name>
<feature type="transmembrane region" description="Helical" evidence="1">
    <location>
        <begin position="43"/>
        <end position="65"/>
    </location>
</feature>
<evidence type="ECO:0008006" key="4">
    <source>
        <dbReference type="Google" id="ProtNLM"/>
    </source>
</evidence>
<sequence length="66" mass="7143">MELVDISEVSPALFIVGALFILLIGSALSLGVLRLFQEKKTQGIWLLVLAVVSVAALVVVMNTWFV</sequence>
<keyword evidence="1" id="KW-1133">Transmembrane helix</keyword>
<keyword evidence="1" id="KW-0812">Transmembrane</keyword>
<organism evidence="2 3">
    <name type="scientific">Cohnella kolymensis</name>
    <dbReference type="NCBI Taxonomy" id="1590652"/>
    <lineage>
        <taxon>Bacteria</taxon>
        <taxon>Bacillati</taxon>
        <taxon>Bacillota</taxon>
        <taxon>Bacilli</taxon>
        <taxon>Bacillales</taxon>
        <taxon>Paenibacillaceae</taxon>
        <taxon>Cohnella</taxon>
    </lineage>
</organism>
<dbReference type="RefSeq" id="WP_041067305.1">
    <property type="nucleotide sequence ID" value="NZ_JXAL01000033.1"/>
</dbReference>
<evidence type="ECO:0000313" key="3">
    <source>
        <dbReference type="Proteomes" id="UP000054526"/>
    </source>
</evidence>
<accession>A0ABR5A1B5</accession>
<evidence type="ECO:0000313" key="2">
    <source>
        <dbReference type="EMBL" id="KIL34345.1"/>
    </source>
</evidence>
<protein>
    <recommendedName>
        <fullName evidence="4">Signal transduction histidine kinase</fullName>
    </recommendedName>
</protein>
<dbReference type="EMBL" id="JXAL01000033">
    <property type="protein sequence ID" value="KIL34345.1"/>
    <property type="molecule type" value="Genomic_DNA"/>
</dbReference>
<comment type="caution">
    <text evidence="2">The sequence shown here is derived from an EMBL/GenBank/DDBJ whole genome shotgun (WGS) entry which is preliminary data.</text>
</comment>
<keyword evidence="1" id="KW-0472">Membrane</keyword>
<dbReference type="Proteomes" id="UP000054526">
    <property type="component" value="Unassembled WGS sequence"/>
</dbReference>
<gene>
    <name evidence="2" type="ORF">SD71_20105</name>
</gene>
<reference evidence="2 3" key="1">
    <citation type="submission" date="2014-12" db="EMBL/GenBank/DDBJ databases">
        <title>Draft genome sequence of Cohnella kolymensis strain B-2846.</title>
        <authorList>
            <person name="Karlyshev A.V."/>
            <person name="Kudryashova E.B."/>
        </authorList>
    </citation>
    <scope>NUCLEOTIDE SEQUENCE [LARGE SCALE GENOMIC DNA]</scope>
    <source>
        <strain evidence="2 3">VKM B-2846</strain>
    </source>
</reference>
<keyword evidence="3" id="KW-1185">Reference proteome</keyword>
<proteinExistence type="predicted"/>
<evidence type="ECO:0000256" key="1">
    <source>
        <dbReference type="SAM" id="Phobius"/>
    </source>
</evidence>
<feature type="transmembrane region" description="Helical" evidence="1">
    <location>
        <begin position="12"/>
        <end position="36"/>
    </location>
</feature>